<proteinExistence type="predicted"/>
<accession>A0A0B0MG75</accession>
<gene>
    <name evidence="1" type="ORF">F383_22571</name>
</gene>
<dbReference type="AlphaFoldDB" id="A0A0B0MG75"/>
<reference evidence="2" key="1">
    <citation type="submission" date="2014-09" db="EMBL/GenBank/DDBJ databases">
        <authorList>
            <person name="Mudge J."/>
            <person name="Ramaraj T."/>
            <person name="Lindquist I.E."/>
            <person name="Bharti A.K."/>
            <person name="Sundararajan A."/>
            <person name="Cameron C.T."/>
            <person name="Woodward J.E."/>
            <person name="May G.D."/>
            <person name="Brubaker C."/>
            <person name="Broadhvest J."/>
            <person name="Wilkins T.A."/>
        </authorList>
    </citation>
    <scope>NUCLEOTIDE SEQUENCE</scope>
    <source>
        <strain evidence="2">cv. AKA8401</strain>
    </source>
</reference>
<dbReference type="Proteomes" id="UP000032142">
    <property type="component" value="Unassembled WGS sequence"/>
</dbReference>
<keyword evidence="2" id="KW-1185">Reference proteome</keyword>
<comment type="caution">
    <text evidence="1">The sequence shown here is derived from an EMBL/GenBank/DDBJ whole genome shotgun (WGS) entry which is preliminary data.</text>
</comment>
<protein>
    <submittedName>
        <fullName evidence="1">Uncharacterized protein</fullName>
    </submittedName>
</protein>
<dbReference type="EMBL" id="JRRC01174223">
    <property type="protein sequence ID" value="KHG01163.1"/>
    <property type="molecule type" value="Genomic_DNA"/>
</dbReference>
<organism evidence="1 2">
    <name type="scientific">Gossypium arboreum</name>
    <name type="common">Tree cotton</name>
    <name type="synonym">Gossypium nanking</name>
    <dbReference type="NCBI Taxonomy" id="29729"/>
    <lineage>
        <taxon>Eukaryota</taxon>
        <taxon>Viridiplantae</taxon>
        <taxon>Streptophyta</taxon>
        <taxon>Embryophyta</taxon>
        <taxon>Tracheophyta</taxon>
        <taxon>Spermatophyta</taxon>
        <taxon>Magnoliopsida</taxon>
        <taxon>eudicotyledons</taxon>
        <taxon>Gunneridae</taxon>
        <taxon>Pentapetalae</taxon>
        <taxon>rosids</taxon>
        <taxon>malvids</taxon>
        <taxon>Malvales</taxon>
        <taxon>Malvaceae</taxon>
        <taxon>Malvoideae</taxon>
        <taxon>Gossypium</taxon>
    </lineage>
</organism>
<evidence type="ECO:0000313" key="2">
    <source>
        <dbReference type="Proteomes" id="UP000032142"/>
    </source>
</evidence>
<evidence type="ECO:0000313" key="1">
    <source>
        <dbReference type="EMBL" id="KHG01163.1"/>
    </source>
</evidence>
<sequence>MSKQAIAAFIADPDKRARMNEGVADYAFSIMFLAQSSYRNTRQLPAHDQIRLMLGHDCCKS</sequence>
<name>A0A0B0MG75_GOSAR</name>